<dbReference type="OMA" id="TNEVWAE"/>
<dbReference type="EMBL" id="CM003377">
    <property type="protein sequence ID" value="KOM48179.1"/>
    <property type="molecule type" value="Genomic_DNA"/>
</dbReference>
<gene>
    <name evidence="1" type="ORF">LR48_Vigan07g188300</name>
</gene>
<reference evidence="2" key="1">
    <citation type="journal article" date="2015" name="Proc. Natl. Acad. Sci. U.S.A.">
        <title>Genome sequencing of adzuki bean (Vigna angularis) provides insight into high starch and low fat accumulation and domestication.</title>
        <authorList>
            <person name="Yang K."/>
            <person name="Tian Z."/>
            <person name="Chen C."/>
            <person name="Luo L."/>
            <person name="Zhao B."/>
            <person name="Wang Z."/>
            <person name="Yu L."/>
            <person name="Li Y."/>
            <person name="Sun Y."/>
            <person name="Li W."/>
            <person name="Chen Y."/>
            <person name="Li Y."/>
            <person name="Zhang Y."/>
            <person name="Ai D."/>
            <person name="Zhao J."/>
            <person name="Shang C."/>
            <person name="Ma Y."/>
            <person name="Wu B."/>
            <person name="Wang M."/>
            <person name="Gao L."/>
            <person name="Sun D."/>
            <person name="Zhang P."/>
            <person name="Guo F."/>
            <person name="Wang W."/>
            <person name="Li Y."/>
            <person name="Wang J."/>
            <person name="Varshney R.K."/>
            <person name="Wang J."/>
            <person name="Ling H.Q."/>
            <person name="Wan P."/>
        </authorList>
    </citation>
    <scope>NUCLEOTIDE SEQUENCE</scope>
    <source>
        <strain evidence="2">cv. Jingnong 6</strain>
    </source>
</reference>
<dbReference type="Gramene" id="KOM48179">
    <property type="protein sequence ID" value="KOM48179"/>
    <property type="gene ID" value="LR48_Vigan07g188300"/>
</dbReference>
<sequence length="131" mass="15492">MASSSSQRKRVKTLGRKNMFRGPTLDGWISDESAQQNFLDTWKMRKTIAHKYVKLSFFKREGFNFPRWLSRQGLKTFVEMAEPWYLELVRVFYSNLKVNDRTFCSRVKGTNIMFTNEVWAEIVGFRLGSEC</sequence>
<accession>A0A0L9V077</accession>
<protein>
    <submittedName>
        <fullName evidence="1">Uncharacterized protein</fullName>
    </submittedName>
</protein>
<name>A0A0L9V077_PHAAN</name>
<evidence type="ECO:0000313" key="2">
    <source>
        <dbReference type="Proteomes" id="UP000053144"/>
    </source>
</evidence>
<evidence type="ECO:0000313" key="1">
    <source>
        <dbReference type="EMBL" id="KOM48179.1"/>
    </source>
</evidence>
<dbReference type="Proteomes" id="UP000053144">
    <property type="component" value="Chromosome 7"/>
</dbReference>
<proteinExistence type="predicted"/>
<organism evidence="1 2">
    <name type="scientific">Phaseolus angularis</name>
    <name type="common">Azuki bean</name>
    <name type="synonym">Vigna angularis</name>
    <dbReference type="NCBI Taxonomy" id="3914"/>
    <lineage>
        <taxon>Eukaryota</taxon>
        <taxon>Viridiplantae</taxon>
        <taxon>Streptophyta</taxon>
        <taxon>Embryophyta</taxon>
        <taxon>Tracheophyta</taxon>
        <taxon>Spermatophyta</taxon>
        <taxon>Magnoliopsida</taxon>
        <taxon>eudicotyledons</taxon>
        <taxon>Gunneridae</taxon>
        <taxon>Pentapetalae</taxon>
        <taxon>rosids</taxon>
        <taxon>fabids</taxon>
        <taxon>Fabales</taxon>
        <taxon>Fabaceae</taxon>
        <taxon>Papilionoideae</taxon>
        <taxon>50 kb inversion clade</taxon>
        <taxon>NPAAA clade</taxon>
        <taxon>indigoferoid/millettioid clade</taxon>
        <taxon>Phaseoleae</taxon>
        <taxon>Vigna</taxon>
    </lineage>
</organism>
<dbReference type="AlphaFoldDB" id="A0A0L9V077"/>